<dbReference type="STRING" id="75743.A0A401PZ83"/>
<keyword evidence="3 14" id="KW-0812">Transmembrane</keyword>
<feature type="domain" description="Lysosome-associated membrane glycoprotein 2-like luminal" evidence="17">
    <location>
        <begin position="212"/>
        <end position="358"/>
    </location>
</feature>
<gene>
    <name evidence="19" type="ORF">scyTo_0017732</name>
</gene>
<accession>A0A401PZ83</accession>
<comment type="caution">
    <text evidence="19">The sequence shown here is derived from an EMBL/GenBank/DDBJ whole genome shotgun (WGS) entry which is preliminary data.</text>
</comment>
<dbReference type="OrthoDB" id="10037042at2759"/>
<evidence type="ECO:0000259" key="18">
    <source>
        <dbReference type="Pfam" id="PF21222"/>
    </source>
</evidence>
<evidence type="ECO:0000256" key="10">
    <source>
        <dbReference type="ARBA" id="ARBA00023228"/>
    </source>
</evidence>
<evidence type="ECO:0000256" key="11">
    <source>
        <dbReference type="ARBA" id="ARBA00037817"/>
    </source>
</evidence>
<evidence type="ECO:0000256" key="1">
    <source>
        <dbReference type="ARBA" id="ARBA00004251"/>
    </source>
</evidence>
<evidence type="ECO:0000259" key="17">
    <source>
        <dbReference type="Pfam" id="PF01299"/>
    </source>
</evidence>
<dbReference type="OMA" id="CQMDQNQ"/>
<feature type="disulfide bond" evidence="14">
    <location>
        <begin position="33"/>
        <end position="72"/>
    </location>
</feature>
<dbReference type="FunFam" id="2.40.160.110:FF:000001">
    <property type="entry name" value="lysosome-associated membrane glycoprotein 2 isoform X2"/>
    <property type="match status" value="1"/>
</dbReference>
<dbReference type="InterPro" id="IPR048528">
    <property type="entry name" value="Lamp2-like_luminal"/>
</dbReference>
<organism evidence="19 20">
    <name type="scientific">Scyliorhinus torazame</name>
    <name type="common">Cloudy catshark</name>
    <name type="synonym">Catulus torazame</name>
    <dbReference type="NCBI Taxonomy" id="75743"/>
    <lineage>
        <taxon>Eukaryota</taxon>
        <taxon>Metazoa</taxon>
        <taxon>Chordata</taxon>
        <taxon>Craniata</taxon>
        <taxon>Vertebrata</taxon>
        <taxon>Chondrichthyes</taxon>
        <taxon>Elasmobranchii</taxon>
        <taxon>Galeomorphii</taxon>
        <taxon>Galeoidea</taxon>
        <taxon>Carcharhiniformes</taxon>
        <taxon>Scyliorhinidae</taxon>
        <taxon>Scyliorhinus</taxon>
    </lineage>
</organism>
<evidence type="ECO:0000256" key="6">
    <source>
        <dbReference type="ARBA" id="ARBA00022989"/>
    </source>
</evidence>
<keyword evidence="8 14" id="KW-1015">Disulfide bond</keyword>
<evidence type="ECO:0000256" key="9">
    <source>
        <dbReference type="ARBA" id="ARBA00023180"/>
    </source>
</evidence>
<dbReference type="InterPro" id="IPR002000">
    <property type="entry name" value="Lysosome-assoc_membr_glycop"/>
</dbReference>
<keyword evidence="7 14" id="KW-0472">Membrane</keyword>
<dbReference type="PRINTS" id="PR00336">
    <property type="entry name" value="LYSASSOCTDMP"/>
</dbReference>
<evidence type="ECO:0000256" key="4">
    <source>
        <dbReference type="ARBA" id="ARBA00022729"/>
    </source>
</evidence>
<keyword evidence="5" id="KW-0967">Endosome</keyword>
<feature type="chain" id="PRO_5019179695" description="Lysosome-associated membrane glycoprotein 1" evidence="16">
    <location>
        <begin position="22"/>
        <end position="411"/>
    </location>
</feature>
<comment type="subcellular location">
    <subcellularLocation>
        <location evidence="1">Cell membrane</location>
        <topology evidence="1">Single-pass type I membrane protein</topology>
    </subcellularLocation>
    <subcellularLocation>
        <location evidence="12">Cytolytic granule membrane</location>
        <topology evidence="12">Single-pass type I membrane protein</topology>
    </subcellularLocation>
    <subcellularLocation>
        <location evidence="11">Late endosome membrane</location>
        <topology evidence="11">Single-pass type I membrane protein</topology>
    </subcellularLocation>
    <subcellularLocation>
        <location evidence="14">Lysosome membrane</location>
        <topology evidence="14">Single-pass type I membrane protein</topology>
    </subcellularLocation>
</comment>
<dbReference type="InterPro" id="IPR048524">
    <property type="entry name" value="Lamp2-like_TM"/>
</dbReference>
<keyword evidence="10 14" id="KW-0458">Lysosome</keyword>
<keyword evidence="2" id="KW-1003">Cell membrane</keyword>
<evidence type="ECO:0000256" key="16">
    <source>
        <dbReference type="SAM" id="SignalP"/>
    </source>
</evidence>
<evidence type="ECO:0000256" key="15">
    <source>
        <dbReference type="SAM" id="Phobius"/>
    </source>
</evidence>
<dbReference type="GO" id="GO:0031902">
    <property type="term" value="C:late endosome membrane"/>
    <property type="evidence" value="ECO:0007669"/>
    <property type="project" value="TreeGrafter"/>
</dbReference>
<reference evidence="19 20" key="1">
    <citation type="journal article" date="2018" name="Nat. Ecol. Evol.">
        <title>Shark genomes provide insights into elasmobranch evolution and the origin of vertebrates.</title>
        <authorList>
            <person name="Hara Y"/>
            <person name="Yamaguchi K"/>
            <person name="Onimaru K"/>
            <person name="Kadota M"/>
            <person name="Koyanagi M"/>
            <person name="Keeley SD"/>
            <person name="Tatsumi K"/>
            <person name="Tanaka K"/>
            <person name="Motone F"/>
            <person name="Kageyama Y"/>
            <person name="Nozu R"/>
            <person name="Adachi N"/>
            <person name="Nishimura O"/>
            <person name="Nakagawa R"/>
            <person name="Tanegashima C"/>
            <person name="Kiyatake I"/>
            <person name="Matsumoto R"/>
            <person name="Murakumo K"/>
            <person name="Nishida K"/>
            <person name="Terakita A"/>
            <person name="Kuratani S"/>
            <person name="Sato K"/>
            <person name="Hyodo S Kuraku.S."/>
        </authorList>
    </citation>
    <scope>NUCLEOTIDE SEQUENCE [LARGE SCALE GENOMIC DNA]</scope>
</reference>
<dbReference type="Gene3D" id="2.40.160.110">
    <property type="match status" value="2"/>
</dbReference>
<feature type="signal peptide" evidence="16">
    <location>
        <begin position="1"/>
        <end position="21"/>
    </location>
</feature>
<dbReference type="PANTHER" id="PTHR11506:SF27">
    <property type="entry name" value="LYSOSOME-ASSOCIATED MEMBRANE GLYCOPROTEIN 1"/>
    <property type="match status" value="1"/>
</dbReference>
<dbReference type="PANTHER" id="PTHR11506">
    <property type="entry name" value="LYSOSOME-ASSOCIATED MEMBRANE GLYCOPROTEIN"/>
    <property type="match status" value="1"/>
</dbReference>
<evidence type="ECO:0000256" key="2">
    <source>
        <dbReference type="ARBA" id="ARBA00022475"/>
    </source>
</evidence>
<sequence>MSSYRLLAPLLLLGFLQVALVKRFEVKDGSKICLLAELSANFSVNYETTAKKEATVLFSLPEDAQVSNRSNCNNMTAPLLVISFEGGHSLSMNFSRVNTSYKMDVLTISCNWSDHTHFPNASSKGFLIKSSRSMDISAKINTTYKCTSDSTMHMNNVNLTLSHVRMEAFPPNNNFSKNETQCPADVTPTGPTTTLVTTLTPTTAAPPTPQNPMTGNYNVTDSNGICLLAKMGLQLNITYTTPDNKTALKVFNIQPNSTGADGNCTSDHASLQLTDGLTKLNFVFVVNATTSKFYLKELSVSIDLPAARGKPFMAKNESLNYLQTTLGKSYVCRSEQTLQVNPNFSINAFEIQVQPFRVNDSKYATAEECQMDKDNMLIPIIVGAALAGLVLIVLIAYLIGRKRSHAGYQTI</sequence>
<dbReference type="GO" id="GO:0005765">
    <property type="term" value="C:lysosomal membrane"/>
    <property type="evidence" value="ECO:0007669"/>
    <property type="project" value="UniProtKB-SubCell"/>
</dbReference>
<evidence type="ECO:0000256" key="13">
    <source>
        <dbReference type="ARBA" id="ARBA00074383"/>
    </source>
</evidence>
<dbReference type="CDD" id="cd12087">
    <property type="entry name" value="TM_EGFR-like"/>
    <property type="match status" value="1"/>
</dbReference>
<evidence type="ECO:0000256" key="5">
    <source>
        <dbReference type="ARBA" id="ARBA00022753"/>
    </source>
</evidence>
<feature type="domain" description="Lysosome-associated membrane glycoprotein 2-like transmembrane" evidence="18">
    <location>
        <begin position="378"/>
        <end position="409"/>
    </location>
</feature>
<feature type="disulfide bond" evidence="14">
    <location>
        <begin position="146"/>
        <end position="182"/>
    </location>
</feature>
<dbReference type="Pfam" id="PF21222">
    <property type="entry name" value="Lamp2_2nd"/>
    <property type="match status" value="1"/>
</dbReference>
<feature type="domain" description="Lysosome-associated membrane glycoprotein 2-like luminal" evidence="17">
    <location>
        <begin position="21"/>
        <end position="169"/>
    </location>
</feature>
<evidence type="ECO:0000256" key="8">
    <source>
        <dbReference type="ARBA" id="ARBA00023157"/>
    </source>
</evidence>
<feature type="disulfide bond" evidence="14">
    <location>
        <begin position="226"/>
        <end position="264"/>
    </location>
</feature>
<feature type="disulfide bond" evidence="14">
    <location>
        <begin position="332"/>
        <end position="369"/>
    </location>
</feature>
<dbReference type="AlphaFoldDB" id="A0A401PZ83"/>
<keyword evidence="9" id="KW-0325">Glycoprotein</keyword>
<dbReference type="InterPro" id="IPR018134">
    <property type="entry name" value="LAMP_CS"/>
</dbReference>
<dbReference type="GO" id="GO:0005886">
    <property type="term" value="C:plasma membrane"/>
    <property type="evidence" value="ECO:0007669"/>
    <property type="project" value="UniProtKB-SubCell"/>
</dbReference>
<evidence type="ECO:0000256" key="12">
    <source>
        <dbReference type="ARBA" id="ARBA00060404"/>
    </source>
</evidence>
<protein>
    <recommendedName>
        <fullName evidence="13">Lysosome-associated membrane glycoprotein 1</fullName>
    </recommendedName>
</protein>
<dbReference type="Pfam" id="PF01299">
    <property type="entry name" value="Lamp2-like_luminal"/>
    <property type="match status" value="2"/>
</dbReference>
<keyword evidence="6 15" id="KW-1133">Transmembrane helix</keyword>
<evidence type="ECO:0000256" key="14">
    <source>
        <dbReference type="PROSITE-ProRule" id="PRU00740"/>
    </source>
</evidence>
<dbReference type="PROSITE" id="PS00311">
    <property type="entry name" value="LAMP_2"/>
    <property type="match status" value="1"/>
</dbReference>
<evidence type="ECO:0000256" key="3">
    <source>
        <dbReference type="ARBA" id="ARBA00022692"/>
    </source>
</evidence>
<dbReference type="EMBL" id="BFAA01011772">
    <property type="protein sequence ID" value="GCB78390.1"/>
    <property type="molecule type" value="Genomic_DNA"/>
</dbReference>
<feature type="transmembrane region" description="Helical" evidence="15">
    <location>
        <begin position="376"/>
        <end position="399"/>
    </location>
</feature>
<keyword evidence="4 16" id="KW-0732">Signal</keyword>
<keyword evidence="20" id="KW-1185">Reference proteome</keyword>
<evidence type="ECO:0000313" key="20">
    <source>
        <dbReference type="Proteomes" id="UP000288216"/>
    </source>
</evidence>
<dbReference type="Proteomes" id="UP000288216">
    <property type="component" value="Unassembled WGS sequence"/>
</dbReference>
<dbReference type="GO" id="GO:0072594">
    <property type="term" value="P:establishment of protein localization to organelle"/>
    <property type="evidence" value="ECO:0007669"/>
    <property type="project" value="TreeGrafter"/>
</dbReference>
<evidence type="ECO:0000313" key="19">
    <source>
        <dbReference type="EMBL" id="GCB78390.1"/>
    </source>
</evidence>
<name>A0A401PZ83_SCYTO</name>
<dbReference type="PROSITE" id="PS51407">
    <property type="entry name" value="LAMP_3"/>
    <property type="match status" value="1"/>
</dbReference>
<proteinExistence type="inferred from homology"/>
<evidence type="ECO:0000256" key="7">
    <source>
        <dbReference type="ARBA" id="ARBA00023136"/>
    </source>
</evidence>
<comment type="similarity">
    <text evidence="14">Belongs to the LAMP family.</text>
</comment>